<evidence type="ECO:0000256" key="2">
    <source>
        <dbReference type="SAM" id="Phobius"/>
    </source>
</evidence>
<name>W7V1Z9_RUMFL</name>
<feature type="region of interest" description="Disordered" evidence="1">
    <location>
        <begin position="79"/>
        <end position="99"/>
    </location>
</feature>
<comment type="caution">
    <text evidence="3">The sequence shown here is derived from an EMBL/GenBank/DDBJ whole genome shotgun (WGS) entry which is preliminary data.</text>
</comment>
<protein>
    <submittedName>
        <fullName evidence="3">Uncharacterized protein</fullName>
    </submittedName>
</protein>
<organism evidence="3 4">
    <name type="scientific">Ruminococcus flavefaciens 007c</name>
    <dbReference type="NCBI Taxonomy" id="1341157"/>
    <lineage>
        <taxon>Bacteria</taxon>
        <taxon>Bacillati</taxon>
        <taxon>Bacillota</taxon>
        <taxon>Clostridia</taxon>
        <taxon>Eubacteriales</taxon>
        <taxon>Oscillospiraceae</taxon>
        <taxon>Ruminococcus</taxon>
    </lineage>
</organism>
<dbReference type="PATRIC" id="fig|1341157.4.peg.356"/>
<reference evidence="3 4" key="1">
    <citation type="journal article" date="2014" name="PLoS ONE">
        <title>Rumen cellulosomics: divergent fiber-degrading strategies revealed by comparative genome-wide analysis of six ruminococcal strains.</title>
        <authorList>
            <person name="Dassa B."/>
            <person name="Borovok I."/>
            <person name="Ruimy-Israeli V."/>
            <person name="Lamed R."/>
            <person name="Flint H.J."/>
            <person name="Duncan S.H."/>
            <person name="Henrissat B."/>
            <person name="Coutinho P."/>
            <person name="Morrison M."/>
            <person name="Mosoni P."/>
            <person name="Yeoman C.J."/>
            <person name="White B.A."/>
            <person name="Bayer E.A."/>
        </authorList>
    </citation>
    <scope>NUCLEOTIDE SEQUENCE [LARGE SCALE GENOMIC DNA]</scope>
    <source>
        <strain evidence="3 4">007c</strain>
    </source>
</reference>
<feature type="transmembrane region" description="Helical" evidence="2">
    <location>
        <begin position="14"/>
        <end position="33"/>
    </location>
</feature>
<feature type="compositionally biased region" description="Acidic residues" evidence="1">
    <location>
        <begin position="83"/>
        <end position="99"/>
    </location>
</feature>
<keyword evidence="4" id="KW-1185">Reference proteome</keyword>
<evidence type="ECO:0000313" key="4">
    <source>
        <dbReference type="Proteomes" id="UP000019365"/>
    </source>
</evidence>
<evidence type="ECO:0000313" key="3">
    <source>
        <dbReference type="EMBL" id="EWM55015.1"/>
    </source>
</evidence>
<accession>W7V1Z9</accession>
<keyword evidence="2" id="KW-0472">Membrane</keyword>
<dbReference type="Proteomes" id="UP000019365">
    <property type="component" value="Unassembled WGS sequence"/>
</dbReference>
<proteinExistence type="predicted"/>
<keyword evidence="2" id="KW-0812">Transmembrane</keyword>
<dbReference type="RefSeq" id="WP_019679353.1">
    <property type="nucleotide sequence ID" value="NZ_ATAX01000007.1"/>
</dbReference>
<sequence length="99" mass="11065">MNGTKYDSEMRSKALKAAALRGVVILYLAFLSFKMWSVDSSEKNVWIFRIFGTVFLAGAVGFGIYAWKSFRAADEESKKITAEEEAPDADDELAEAQEQ</sequence>
<feature type="transmembrane region" description="Helical" evidence="2">
    <location>
        <begin position="45"/>
        <end position="67"/>
    </location>
</feature>
<gene>
    <name evidence="3" type="ORF">RF007C_03190</name>
</gene>
<dbReference type="EMBL" id="ATAX01000007">
    <property type="protein sequence ID" value="EWM55015.1"/>
    <property type="molecule type" value="Genomic_DNA"/>
</dbReference>
<dbReference type="AlphaFoldDB" id="W7V1Z9"/>
<keyword evidence="2" id="KW-1133">Transmembrane helix</keyword>
<evidence type="ECO:0000256" key="1">
    <source>
        <dbReference type="SAM" id="MobiDB-lite"/>
    </source>
</evidence>